<feature type="region of interest" description="Disordered" evidence="1">
    <location>
        <begin position="94"/>
        <end position="166"/>
    </location>
</feature>
<accession>A0A9N8DU22</accession>
<dbReference type="InterPro" id="IPR002110">
    <property type="entry name" value="Ankyrin_rpt"/>
</dbReference>
<feature type="compositionally biased region" description="Polar residues" evidence="1">
    <location>
        <begin position="101"/>
        <end position="110"/>
    </location>
</feature>
<dbReference type="SUPFAM" id="SSF48403">
    <property type="entry name" value="Ankyrin repeat"/>
    <property type="match status" value="1"/>
</dbReference>
<proteinExistence type="predicted"/>
<evidence type="ECO:0000256" key="1">
    <source>
        <dbReference type="SAM" id="MobiDB-lite"/>
    </source>
</evidence>
<dbReference type="Gene3D" id="1.25.40.20">
    <property type="entry name" value="Ankyrin repeat-containing domain"/>
    <property type="match status" value="1"/>
</dbReference>
<dbReference type="PANTHER" id="PTHR24121">
    <property type="entry name" value="NO MECHANORECEPTOR POTENTIAL C, ISOFORM D-RELATED"/>
    <property type="match status" value="1"/>
</dbReference>
<feature type="compositionally biased region" description="Basic and acidic residues" evidence="1">
    <location>
        <begin position="157"/>
        <end position="166"/>
    </location>
</feature>
<organism evidence="2 3">
    <name type="scientific">Seminavis robusta</name>
    <dbReference type="NCBI Taxonomy" id="568900"/>
    <lineage>
        <taxon>Eukaryota</taxon>
        <taxon>Sar</taxon>
        <taxon>Stramenopiles</taxon>
        <taxon>Ochrophyta</taxon>
        <taxon>Bacillariophyta</taxon>
        <taxon>Bacillariophyceae</taxon>
        <taxon>Bacillariophycidae</taxon>
        <taxon>Naviculales</taxon>
        <taxon>Naviculaceae</taxon>
        <taxon>Seminavis</taxon>
    </lineage>
</organism>
<evidence type="ECO:0000313" key="2">
    <source>
        <dbReference type="EMBL" id="CAB9508687.1"/>
    </source>
</evidence>
<gene>
    <name evidence="2" type="ORF">SEMRO_356_G125390.1</name>
</gene>
<dbReference type="SMART" id="SM00248">
    <property type="entry name" value="ANK"/>
    <property type="match status" value="4"/>
</dbReference>
<evidence type="ECO:0000313" key="3">
    <source>
        <dbReference type="Proteomes" id="UP001153069"/>
    </source>
</evidence>
<dbReference type="AlphaFoldDB" id="A0A9N8DU22"/>
<name>A0A9N8DU22_9STRA</name>
<keyword evidence="3" id="KW-1185">Reference proteome</keyword>
<dbReference type="PANTHER" id="PTHR24121:SF21">
    <property type="entry name" value="ANKYRIN REPEAT FAMILY PROTEIN"/>
    <property type="match status" value="1"/>
</dbReference>
<feature type="compositionally biased region" description="Low complexity" evidence="1">
    <location>
        <begin position="130"/>
        <end position="142"/>
    </location>
</feature>
<dbReference type="EMBL" id="CAICTM010000355">
    <property type="protein sequence ID" value="CAB9508687.1"/>
    <property type="molecule type" value="Genomic_DNA"/>
</dbReference>
<dbReference type="Proteomes" id="UP001153069">
    <property type="component" value="Unassembled WGS sequence"/>
</dbReference>
<reference evidence="2" key="1">
    <citation type="submission" date="2020-06" db="EMBL/GenBank/DDBJ databases">
        <authorList>
            <consortium name="Plant Systems Biology data submission"/>
        </authorList>
    </citation>
    <scope>NUCLEOTIDE SEQUENCE</scope>
    <source>
        <strain evidence="2">D6</strain>
    </source>
</reference>
<comment type="caution">
    <text evidence="2">The sequence shown here is derived from an EMBL/GenBank/DDBJ whole genome shotgun (WGS) entry which is preliminary data.</text>
</comment>
<dbReference type="OrthoDB" id="10021675at2759"/>
<protein>
    <submittedName>
        <fullName evidence="2">Uncharacterized protein</fullName>
    </submittedName>
</protein>
<sequence>MNNFYQFNSPDGIALNQQQGNMMMTQQQQQQQPCDLMPPPMKRPSQRNDFPATTMPKASLPARIVSRSERQTSIGSFGSLPDFGLTDDGVFPADDTPLSLKDNSSSCSKKSGTEETLVLEPNQIFDAPTHGHSNCSSHNNNNRAVSNGSLDGGAHSSSHDHQEEDRRTLLHRACMKYPRKKAVIQAVLQKDPSAVLRRAFVPGCCHKSKTDTNSNSKGHLPKDCYQLPINIALSHKASLEVLDLLVKTDPSQLTAKDGIHGANALCLALEKRPNDVAVLGMFLVTNPDLVRQPCDNYQNTPLHVACQRGSSVPIVRQLFKLHPASLLQRNESGKTPMDILQQQAQYSKTAKASLDYLQQKLQGQTGGN</sequence>
<dbReference type="Pfam" id="PF13857">
    <property type="entry name" value="Ank_5"/>
    <property type="match status" value="1"/>
</dbReference>
<dbReference type="InterPro" id="IPR036770">
    <property type="entry name" value="Ankyrin_rpt-contain_sf"/>
</dbReference>